<dbReference type="EMBL" id="QNRE01000018">
    <property type="protein sequence ID" value="RBO83664.1"/>
    <property type="molecule type" value="Genomic_DNA"/>
</dbReference>
<protein>
    <submittedName>
        <fullName evidence="2">Uncharacterized protein</fullName>
    </submittedName>
</protein>
<name>A0A366D2K1_9NOCA</name>
<feature type="region of interest" description="Disordered" evidence="1">
    <location>
        <begin position="1"/>
        <end position="49"/>
    </location>
</feature>
<keyword evidence="3" id="KW-1185">Reference proteome</keyword>
<organism evidence="2 3">
    <name type="scientific">Nocardia puris</name>
    <dbReference type="NCBI Taxonomy" id="208602"/>
    <lineage>
        <taxon>Bacteria</taxon>
        <taxon>Bacillati</taxon>
        <taxon>Actinomycetota</taxon>
        <taxon>Actinomycetes</taxon>
        <taxon>Mycobacteriales</taxon>
        <taxon>Nocardiaceae</taxon>
        <taxon>Nocardia</taxon>
    </lineage>
</organism>
<dbReference type="Proteomes" id="UP000252586">
    <property type="component" value="Unassembled WGS sequence"/>
</dbReference>
<evidence type="ECO:0000313" key="3">
    <source>
        <dbReference type="Proteomes" id="UP000252586"/>
    </source>
</evidence>
<accession>A0A366D2K1</accession>
<evidence type="ECO:0000313" key="2">
    <source>
        <dbReference type="EMBL" id="RBO83664.1"/>
    </source>
</evidence>
<sequence>MGELFPGKKLNNEESGDSNGQEERPRLELDLDSGVVRLSPRGASTEQGE</sequence>
<reference evidence="2 3" key="1">
    <citation type="submission" date="2018-06" db="EMBL/GenBank/DDBJ databases">
        <title>Genomic Encyclopedia of Type Strains, Phase IV (KMG-IV): sequencing the most valuable type-strain genomes for metagenomic binning, comparative biology and taxonomic classification.</title>
        <authorList>
            <person name="Goeker M."/>
        </authorList>
    </citation>
    <scope>NUCLEOTIDE SEQUENCE [LARGE SCALE GENOMIC DNA]</scope>
    <source>
        <strain evidence="2 3">DSM 44599</strain>
    </source>
</reference>
<dbReference type="AlphaFoldDB" id="A0A366D2K1"/>
<comment type="caution">
    <text evidence="2">The sequence shown here is derived from an EMBL/GenBank/DDBJ whole genome shotgun (WGS) entry which is preliminary data.</text>
</comment>
<evidence type="ECO:0000256" key="1">
    <source>
        <dbReference type="SAM" id="MobiDB-lite"/>
    </source>
</evidence>
<gene>
    <name evidence="2" type="ORF">DFR74_11889</name>
</gene>
<proteinExistence type="predicted"/>